<dbReference type="EMBL" id="CP036456">
    <property type="protein sequence ID" value="QBI56860.1"/>
    <property type="molecule type" value="Genomic_DNA"/>
</dbReference>
<dbReference type="Proteomes" id="UP000292235">
    <property type="component" value="Plasmid phiM2"/>
</dbReference>
<accession>A0A4P6Q8P4</accession>
<sequence>MAELPPSPIEVVGPDDYAYAILVDHQGKASVYGTADARTAAQWLTALAIDEWRKVDGPGNSVEKLAQFLRDHG</sequence>
<organism evidence="1 2">
    <name type="scientific">Streptomonospora litoralis</name>
    <dbReference type="NCBI Taxonomy" id="2498135"/>
    <lineage>
        <taxon>Bacteria</taxon>
        <taxon>Bacillati</taxon>
        <taxon>Actinomycetota</taxon>
        <taxon>Actinomycetes</taxon>
        <taxon>Streptosporangiales</taxon>
        <taxon>Nocardiopsidaceae</taxon>
        <taxon>Streptomonospora</taxon>
    </lineage>
</organism>
<dbReference type="KEGG" id="strr:EKD16_25600"/>
<keyword evidence="1" id="KW-0614">Plasmid</keyword>
<gene>
    <name evidence="1" type="ORF">EKD16_25600</name>
</gene>
<evidence type="ECO:0000313" key="1">
    <source>
        <dbReference type="EMBL" id="QBI56860.1"/>
    </source>
</evidence>
<proteinExistence type="predicted"/>
<evidence type="ECO:0000313" key="2">
    <source>
        <dbReference type="Proteomes" id="UP000292235"/>
    </source>
</evidence>
<reference evidence="1 2" key="1">
    <citation type="submission" date="2019-02" db="EMBL/GenBank/DDBJ databases">
        <authorList>
            <person name="Khodamoradi S."/>
            <person name="Hahnke R.L."/>
            <person name="Kaempfer P."/>
            <person name="Schumann P."/>
            <person name="Rohde M."/>
            <person name="Steinert M."/>
            <person name="Luzhetskyy A."/>
            <person name="Wink J."/>
            <person name="Ruckert C."/>
        </authorList>
    </citation>
    <scope>NUCLEOTIDE SEQUENCE [LARGE SCALE GENOMIC DNA]</scope>
    <source>
        <strain evidence="1 2">M2</strain>
        <plasmid evidence="2">phim2</plasmid>
    </source>
</reference>
<dbReference type="GeneID" id="39493888"/>
<dbReference type="RefSeq" id="WP_131103019.1">
    <property type="nucleotide sequence ID" value="NZ_CP036456.1"/>
</dbReference>
<dbReference type="AlphaFoldDB" id="A0A4P6Q8P4"/>
<name>A0A4P6Q8P4_9ACTN</name>
<protein>
    <submittedName>
        <fullName evidence="1">Uncharacterized protein</fullName>
    </submittedName>
</protein>
<geneLocation type="plasmid" evidence="2">
    <name>phim2</name>
</geneLocation>
<keyword evidence="2" id="KW-1185">Reference proteome</keyword>